<dbReference type="InterPro" id="IPR050204">
    <property type="entry name" value="AraC_XylS_family_regulators"/>
</dbReference>
<dbReference type="InterPro" id="IPR046532">
    <property type="entry name" value="DUF6597"/>
</dbReference>
<dbReference type="Proteomes" id="UP001484097">
    <property type="component" value="Unassembled WGS sequence"/>
</dbReference>
<dbReference type="SUPFAM" id="SSF46689">
    <property type="entry name" value="Homeodomain-like"/>
    <property type="match status" value="1"/>
</dbReference>
<evidence type="ECO:0000313" key="6">
    <source>
        <dbReference type="Proteomes" id="UP001484097"/>
    </source>
</evidence>
<evidence type="ECO:0000259" key="4">
    <source>
        <dbReference type="PROSITE" id="PS01124"/>
    </source>
</evidence>
<keyword evidence="6" id="KW-1185">Reference proteome</keyword>
<keyword evidence="3" id="KW-0804">Transcription</keyword>
<dbReference type="InterPro" id="IPR018062">
    <property type="entry name" value="HTH_AraC-typ_CS"/>
</dbReference>
<evidence type="ECO:0000256" key="1">
    <source>
        <dbReference type="ARBA" id="ARBA00023015"/>
    </source>
</evidence>
<accession>A0ABV0IFF9</accession>
<dbReference type="PROSITE" id="PS00041">
    <property type="entry name" value="HTH_ARAC_FAMILY_1"/>
    <property type="match status" value="1"/>
</dbReference>
<dbReference type="InterPro" id="IPR018060">
    <property type="entry name" value="HTH_AraC"/>
</dbReference>
<organism evidence="5 6">
    <name type="scientific">Citricoccus nitrophenolicus</name>
    <dbReference type="NCBI Taxonomy" id="863575"/>
    <lineage>
        <taxon>Bacteria</taxon>
        <taxon>Bacillati</taxon>
        <taxon>Actinomycetota</taxon>
        <taxon>Actinomycetes</taxon>
        <taxon>Micrococcales</taxon>
        <taxon>Micrococcaceae</taxon>
        <taxon>Citricoccus</taxon>
    </lineage>
</organism>
<dbReference type="PANTHER" id="PTHR46796:SF15">
    <property type="entry name" value="BLL1074 PROTEIN"/>
    <property type="match status" value="1"/>
</dbReference>
<dbReference type="Pfam" id="PF12833">
    <property type="entry name" value="HTH_18"/>
    <property type="match status" value="1"/>
</dbReference>
<feature type="domain" description="HTH araC/xylS-type" evidence="4">
    <location>
        <begin position="158"/>
        <end position="260"/>
    </location>
</feature>
<comment type="caution">
    <text evidence="5">The sequence shown here is derived from an EMBL/GenBank/DDBJ whole genome shotgun (WGS) entry which is preliminary data.</text>
</comment>
<proteinExistence type="predicted"/>
<dbReference type="PANTHER" id="PTHR46796">
    <property type="entry name" value="HTH-TYPE TRANSCRIPTIONAL ACTIVATOR RHAS-RELATED"/>
    <property type="match status" value="1"/>
</dbReference>
<dbReference type="EMBL" id="JBDXMX010000002">
    <property type="protein sequence ID" value="MEO9246883.1"/>
    <property type="molecule type" value="Genomic_DNA"/>
</dbReference>
<dbReference type="SMART" id="SM00342">
    <property type="entry name" value="HTH_ARAC"/>
    <property type="match status" value="1"/>
</dbReference>
<evidence type="ECO:0000256" key="2">
    <source>
        <dbReference type="ARBA" id="ARBA00023125"/>
    </source>
</evidence>
<name>A0ABV0IFF9_9MICC</name>
<evidence type="ECO:0000256" key="3">
    <source>
        <dbReference type="ARBA" id="ARBA00023163"/>
    </source>
</evidence>
<dbReference type="RefSeq" id="WP_347919208.1">
    <property type="nucleotide sequence ID" value="NZ_JBDXMX010000002.1"/>
</dbReference>
<gene>
    <name evidence="5" type="ORF">ABDK96_04240</name>
</gene>
<dbReference type="InterPro" id="IPR009057">
    <property type="entry name" value="Homeodomain-like_sf"/>
</dbReference>
<dbReference type="PROSITE" id="PS01124">
    <property type="entry name" value="HTH_ARAC_FAMILY_2"/>
    <property type="match status" value="1"/>
</dbReference>
<evidence type="ECO:0000313" key="5">
    <source>
        <dbReference type="EMBL" id="MEO9246883.1"/>
    </source>
</evidence>
<dbReference type="Gene3D" id="1.10.10.60">
    <property type="entry name" value="Homeodomain-like"/>
    <property type="match status" value="1"/>
</dbReference>
<keyword evidence="1" id="KW-0805">Transcription regulation</keyword>
<keyword evidence="2" id="KW-0238">DNA-binding</keyword>
<protein>
    <submittedName>
        <fullName evidence="5">Helix-turn-helix domain-containing protein</fullName>
    </submittedName>
</protein>
<sequence length="266" mass="28943">MTRPEDPRGVLYPTRLPTFHRIPAPPELEDLIRWFWIPRWHLAPGRTSRQELLPFPASNLVVQPDGVTLSGPSTRSSFRDLRGTGWAVGALLRPAAAVQLHPDPGAVRDAEVPFTAPELHAAVVAAMGHDGGASSRTRAASAFARWAAGRLAAPDRPGRLANAMEEAIATDRGIVRVEHVAERLGTSTRGVQRLARSHVGLPPLAIIRRYRLQEAAARLREDASVVIADVAAELGYADQAHLSRDFRTVLGLTPRDYRGDQSPNGQ</sequence>
<reference evidence="5 6" key="1">
    <citation type="submission" date="2024-05" db="EMBL/GenBank/DDBJ databases">
        <authorList>
            <person name="Yi C."/>
        </authorList>
    </citation>
    <scope>NUCLEOTIDE SEQUENCE [LARGE SCALE GENOMIC DNA]</scope>
    <source>
        <strain evidence="5 6">XS13</strain>
    </source>
</reference>
<dbReference type="Pfam" id="PF20240">
    <property type="entry name" value="DUF6597"/>
    <property type="match status" value="1"/>
</dbReference>